<keyword evidence="1" id="KW-0812">Transmembrane</keyword>
<feature type="transmembrane region" description="Helical" evidence="1">
    <location>
        <begin position="7"/>
        <end position="34"/>
    </location>
</feature>
<dbReference type="Proteomes" id="UP001328733">
    <property type="component" value="Unassembled WGS sequence"/>
</dbReference>
<sequence length="73" mass="7954">MDKDTRFAALVIGIPFLGVAYCGLIFAIMLSSAWAREHPIVLAAIFVLAPSLVSGSIWLFRSFGARKTERLGL</sequence>
<keyword evidence="1" id="KW-1133">Transmembrane helix</keyword>
<keyword evidence="1" id="KW-0472">Membrane</keyword>
<accession>A0AAW9QEX5</accession>
<evidence type="ECO:0000313" key="3">
    <source>
        <dbReference type="Proteomes" id="UP001328733"/>
    </source>
</evidence>
<dbReference type="EMBL" id="JBAFSM010000001">
    <property type="protein sequence ID" value="MEG3435515.1"/>
    <property type="molecule type" value="Genomic_DNA"/>
</dbReference>
<gene>
    <name evidence="2" type="ORF">V0288_00140</name>
</gene>
<evidence type="ECO:0000313" key="2">
    <source>
        <dbReference type="EMBL" id="MEG3435515.1"/>
    </source>
</evidence>
<protein>
    <submittedName>
        <fullName evidence="2">Uncharacterized protein</fullName>
    </submittedName>
</protein>
<comment type="caution">
    <text evidence="2">The sequence shown here is derived from an EMBL/GenBank/DDBJ whole genome shotgun (WGS) entry which is preliminary data.</text>
</comment>
<dbReference type="AlphaFoldDB" id="A0AAW9QEX5"/>
<dbReference type="RefSeq" id="WP_332862966.1">
    <property type="nucleotide sequence ID" value="NZ_JBAFSM010000001.1"/>
</dbReference>
<feature type="transmembrane region" description="Helical" evidence="1">
    <location>
        <begin position="40"/>
        <end position="60"/>
    </location>
</feature>
<proteinExistence type="predicted"/>
<organism evidence="2 3">
    <name type="scientific">Pannus brasiliensis CCIBt3594</name>
    <dbReference type="NCBI Taxonomy" id="1427578"/>
    <lineage>
        <taxon>Bacteria</taxon>
        <taxon>Bacillati</taxon>
        <taxon>Cyanobacteriota</taxon>
        <taxon>Cyanophyceae</taxon>
        <taxon>Oscillatoriophycideae</taxon>
        <taxon>Chroococcales</taxon>
        <taxon>Microcystaceae</taxon>
        <taxon>Pannus</taxon>
    </lineage>
</organism>
<name>A0AAW9QEX5_9CHRO</name>
<reference evidence="2 3" key="1">
    <citation type="submission" date="2024-01" db="EMBL/GenBank/DDBJ databases">
        <title>Genomic insights into the taxonomy and metabolism of the cyanobacterium Pannus brasiliensis CCIBt3594.</title>
        <authorList>
            <person name="Machado M."/>
            <person name="Botero N.B."/>
            <person name="Andreote A.P.D."/>
            <person name="Feitosa A.M.T."/>
            <person name="Popin R."/>
            <person name="Sivonen K."/>
            <person name="Fiore M.F."/>
        </authorList>
    </citation>
    <scope>NUCLEOTIDE SEQUENCE [LARGE SCALE GENOMIC DNA]</scope>
    <source>
        <strain evidence="2 3">CCIBt3594</strain>
    </source>
</reference>
<keyword evidence="3" id="KW-1185">Reference proteome</keyword>
<evidence type="ECO:0000256" key="1">
    <source>
        <dbReference type="SAM" id="Phobius"/>
    </source>
</evidence>